<comment type="subcellular location">
    <subcellularLocation>
        <location evidence="1">Cell envelope</location>
    </subcellularLocation>
</comment>
<dbReference type="GO" id="GO:0016209">
    <property type="term" value="F:antioxidant activity"/>
    <property type="evidence" value="ECO:0007669"/>
    <property type="project" value="InterPro"/>
</dbReference>
<proteinExistence type="predicted"/>
<keyword evidence="5" id="KW-0732">Signal</keyword>
<dbReference type="Pfam" id="PF14289">
    <property type="entry name" value="DUF4369"/>
    <property type="match status" value="1"/>
</dbReference>
<sequence>MKQQIVKTTTTFRSKAAGLALLAISALGLPAMSNPGTDTTFSIKGHLAGASTEQQIYLSYRTNTGYQQDSTIIRNGQFSFTGAVQKPTMGSLYVKGASEQFHGASIQIYLEPAAFTVTSFGSLNEAIVHGGATEGERQVWNQVSKSLTEKQNELRNRKYKSRENWDSVLVLNKAIEAGSRQWDSLEQAFISRFPDSYVSWDIVSGNSIAINPDALGRQMNTISERFRNSEEGKDIATRLEATRRTWIGTTAPEFTQPDVNGKKVKFSSYRGKYVLLEFWASWCGFCRLENPNLIKDYNKYKENGFTILGVSLDNQAQKEKWLAAIKEDKLTWTQVSDLKGSRENDVVKLYGIRGIPQNVLIDPNGIIIAKNLRGDALNEKLRELFGR</sequence>
<dbReference type="GO" id="GO:0017004">
    <property type="term" value="P:cytochrome complex assembly"/>
    <property type="evidence" value="ECO:0007669"/>
    <property type="project" value="UniProtKB-KW"/>
</dbReference>
<evidence type="ECO:0000256" key="2">
    <source>
        <dbReference type="ARBA" id="ARBA00022748"/>
    </source>
</evidence>
<accession>A0AAJ6BJ86</accession>
<dbReference type="Gene3D" id="3.40.30.10">
    <property type="entry name" value="Glutaredoxin"/>
    <property type="match status" value="1"/>
</dbReference>
<evidence type="ECO:0000256" key="4">
    <source>
        <dbReference type="ARBA" id="ARBA00023284"/>
    </source>
</evidence>
<reference evidence="7" key="1">
    <citation type="submission" date="2023-03" db="EMBL/GenBank/DDBJ databases">
        <title>Andean soil-derived lignocellulolytic bacterial consortium as a source of novel taxa and putative plastic-active enzymes.</title>
        <authorList>
            <person name="Diaz-Garcia L."/>
            <person name="Chuvochina M."/>
            <person name="Feuerriegel G."/>
            <person name="Bunk B."/>
            <person name="Sproer C."/>
            <person name="Streit W.R."/>
            <person name="Rodriguez L.M."/>
            <person name="Overmann J."/>
            <person name="Jimenez D.J."/>
        </authorList>
    </citation>
    <scope>NUCLEOTIDE SEQUENCE</scope>
    <source>
        <strain evidence="7">MAG 7</strain>
    </source>
</reference>
<feature type="chain" id="PRO_5042592017" evidence="5">
    <location>
        <begin position="34"/>
        <end position="387"/>
    </location>
</feature>
<dbReference type="InterPro" id="IPR050553">
    <property type="entry name" value="Thioredoxin_ResA/DsbE_sf"/>
</dbReference>
<evidence type="ECO:0000256" key="5">
    <source>
        <dbReference type="SAM" id="SignalP"/>
    </source>
</evidence>
<dbReference type="PANTHER" id="PTHR42852">
    <property type="entry name" value="THIOL:DISULFIDE INTERCHANGE PROTEIN DSBE"/>
    <property type="match status" value="1"/>
</dbReference>
<evidence type="ECO:0000256" key="3">
    <source>
        <dbReference type="ARBA" id="ARBA00023157"/>
    </source>
</evidence>
<dbReference type="Proteomes" id="UP001220610">
    <property type="component" value="Chromosome"/>
</dbReference>
<dbReference type="GO" id="GO:0030313">
    <property type="term" value="C:cell envelope"/>
    <property type="evidence" value="ECO:0007669"/>
    <property type="project" value="UniProtKB-SubCell"/>
</dbReference>
<dbReference type="SUPFAM" id="SSF52833">
    <property type="entry name" value="Thioredoxin-like"/>
    <property type="match status" value="1"/>
</dbReference>
<name>A0AAJ6BJ86_9BACT</name>
<dbReference type="InterPro" id="IPR025380">
    <property type="entry name" value="DUF4369"/>
</dbReference>
<dbReference type="EMBL" id="CP119311">
    <property type="protein sequence ID" value="WEK37101.1"/>
    <property type="molecule type" value="Genomic_DNA"/>
</dbReference>
<dbReference type="PANTHER" id="PTHR42852:SF6">
    <property type="entry name" value="THIOL:DISULFIDE INTERCHANGE PROTEIN DSBE"/>
    <property type="match status" value="1"/>
</dbReference>
<keyword evidence="2" id="KW-0201">Cytochrome c-type biogenesis</keyword>
<dbReference type="InterPro" id="IPR013766">
    <property type="entry name" value="Thioredoxin_domain"/>
</dbReference>
<dbReference type="Pfam" id="PF00578">
    <property type="entry name" value="AhpC-TSA"/>
    <property type="match status" value="1"/>
</dbReference>
<evidence type="ECO:0000256" key="1">
    <source>
        <dbReference type="ARBA" id="ARBA00004196"/>
    </source>
</evidence>
<keyword evidence="4" id="KW-0676">Redox-active center</keyword>
<evidence type="ECO:0000259" key="6">
    <source>
        <dbReference type="PROSITE" id="PS51352"/>
    </source>
</evidence>
<dbReference type="PROSITE" id="PS51352">
    <property type="entry name" value="THIOREDOXIN_2"/>
    <property type="match status" value="1"/>
</dbReference>
<organism evidence="7 8">
    <name type="scientific">Candidatus Pseudobacter hemicellulosilyticus</name>
    <dbReference type="NCBI Taxonomy" id="3121375"/>
    <lineage>
        <taxon>Bacteria</taxon>
        <taxon>Pseudomonadati</taxon>
        <taxon>Bacteroidota</taxon>
        <taxon>Chitinophagia</taxon>
        <taxon>Chitinophagales</taxon>
        <taxon>Chitinophagaceae</taxon>
        <taxon>Pseudobacter</taxon>
    </lineage>
</organism>
<dbReference type="InterPro" id="IPR036249">
    <property type="entry name" value="Thioredoxin-like_sf"/>
</dbReference>
<evidence type="ECO:0000313" key="7">
    <source>
        <dbReference type="EMBL" id="WEK37101.1"/>
    </source>
</evidence>
<gene>
    <name evidence="7" type="ORF">P0Y53_06270</name>
</gene>
<dbReference type="AlphaFoldDB" id="A0AAJ6BJ86"/>
<keyword evidence="3" id="KW-1015">Disulfide bond</keyword>
<evidence type="ECO:0000313" key="8">
    <source>
        <dbReference type="Proteomes" id="UP001220610"/>
    </source>
</evidence>
<dbReference type="InterPro" id="IPR000866">
    <property type="entry name" value="AhpC/TSA"/>
</dbReference>
<dbReference type="GO" id="GO:0016491">
    <property type="term" value="F:oxidoreductase activity"/>
    <property type="evidence" value="ECO:0007669"/>
    <property type="project" value="InterPro"/>
</dbReference>
<protein>
    <submittedName>
        <fullName evidence="7">TlpA disulfide reductase family protein</fullName>
    </submittedName>
</protein>
<feature type="signal peptide" evidence="5">
    <location>
        <begin position="1"/>
        <end position="33"/>
    </location>
</feature>
<dbReference type="CDD" id="cd02966">
    <property type="entry name" value="TlpA_like_family"/>
    <property type="match status" value="1"/>
</dbReference>
<feature type="domain" description="Thioredoxin" evidence="6">
    <location>
        <begin position="245"/>
        <end position="387"/>
    </location>
</feature>